<evidence type="ECO:0000256" key="5">
    <source>
        <dbReference type="ARBA" id="ARBA00023242"/>
    </source>
</evidence>
<dbReference type="PROSITE" id="PS00463">
    <property type="entry name" value="ZN2_CY6_FUNGAL_1"/>
    <property type="match status" value="1"/>
</dbReference>
<evidence type="ECO:0000256" key="2">
    <source>
        <dbReference type="ARBA" id="ARBA00022723"/>
    </source>
</evidence>
<dbReference type="PANTHER" id="PTHR47338">
    <property type="entry name" value="ZN(II)2CYS6 TRANSCRIPTION FACTOR (EUROFUNG)-RELATED"/>
    <property type="match status" value="1"/>
</dbReference>
<organism evidence="8 9">
    <name type="scientific">Neurospora tetraspora</name>
    <dbReference type="NCBI Taxonomy" id="94610"/>
    <lineage>
        <taxon>Eukaryota</taxon>
        <taxon>Fungi</taxon>
        <taxon>Dikarya</taxon>
        <taxon>Ascomycota</taxon>
        <taxon>Pezizomycotina</taxon>
        <taxon>Sordariomycetes</taxon>
        <taxon>Sordariomycetidae</taxon>
        <taxon>Sordariales</taxon>
        <taxon>Sordariaceae</taxon>
        <taxon>Neurospora</taxon>
    </lineage>
</organism>
<dbReference type="PROSITE" id="PS50048">
    <property type="entry name" value="ZN2_CY6_FUNGAL_2"/>
    <property type="match status" value="1"/>
</dbReference>
<dbReference type="InterPro" id="IPR007219">
    <property type="entry name" value="XnlR_reg_dom"/>
</dbReference>
<dbReference type="CDD" id="cd00067">
    <property type="entry name" value="GAL4"/>
    <property type="match status" value="1"/>
</dbReference>
<evidence type="ECO:0000313" key="8">
    <source>
        <dbReference type="EMBL" id="KAK3354841.1"/>
    </source>
</evidence>
<comment type="subcellular location">
    <subcellularLocation>
        <location evidence="1">Nucleus</location>
    </subcellularLocation>
</comment>
<evidence type="ECO:0000259" key="7">
    <source>
        <dbReference type="PROSITE" id="PS50048"/>
    </source>
</evidence>
<dbReference type="CDD" id="cd12148">
    <property type="entry name" value="fungal_TF_MHR"/>
    <property type="match status" value="1"/>
</dbReference>
<sequence>MALNLQPREDGLVSLQVPKASQACINCRKQKRKCDKSVPTCGLCARMNRQCDYSDSPSAPTASDVAALQARLAELENRLALAGKETTTTSSSSPNNNIFTPETNNNNVNTQQHQITPPVINSRGPLWLPAGGSANRFPSALLLDTDVFKWAQLSIPAPPVAVPRDVYDILSRGNTVQDCAAEYFDTVHRWFPFISKKRMTLGHTLWEAGPDLAMLFLGMKLIVTLPREGMESADNPLYTAAKGLLALLESGGCVSLLCLQGMVLVALYEYGQGIYPAAWMSVAGCARYAEMCGLPGFKESWAVLGAVTTWTESEERRRVWWAIYILDRVICLGNKKRFVMPEPEKHYLLPVDDDAWDNGDPGRALSAGITTPLEQPQGRFARLVQSSMLVSRTITHIRTTLRNQQLGGDTDPFDINEVDDLINTLTSFSTLIQQELLPSLGSLTRTQSNNTSTSSTSSTSPPPPNWHFLTSNSVPLNPPYHNPSSPSLLTSPFDFSSSLISPQPQPLNPLSLPPLSLTHSALFLLYDIHCCPENLLDGSGARGFENLQPKTANQHALQVRSVAGLRSLSSGAVRELCMELLDAGLAKVSPLCLDEMYNGLATLRWLWKEGGDNGGTGEDGSPGDGCTGGGLGVMQAAEDVGRLSSRWRLAEEYLGLVGFHDVGGVC</sequence>
<name>A0AAE0JNI4_9PEZI</name>
<dbReference type="SUPFAM" id="SSF57701">
    <property type="entry name" value="Zn2/Cys6 DNA-binding domain"/>
    <property type="match status" value="1"/>
</dbReference>
<dbReference type="InterPro" id="IPR001138">
    <property type="entry name" value="Zn2Cys6_DnaBD"/>
</dbReference>
<proteinExistence type="predicted"/>
<keyword evidence="9" id="KW-1185">Reference proteome</keyword>
<dbReference type="InterPro" id="IPR036864">
    <property type="entry name" value="Zn2-C6_fun-type_DNA-bd_sf"/>
</dbReference>
<dbReference type="GO" id="GO:0006351">
    <property type="term" value="P:DNA-templated transcription"/>
    <property type="evidence" value="ECO:0007669"/>
    <property type="project" value="InterPro"/>
</dbReference>
<keyword evidence="2" id="KW-0479">Metal-binding</keyword>
<dbReference type="Pfam" id="PF00172">
    <property type="entry name" value="Zn_clus"/>
    <property type="match status" value="1"/>
</dbReference>
<dbReference type="GO" id="GO:0000981">
    <property type="term" value="F:DNA-binding transcription factor activity, RNA polymerase II-specific"/>
    <property type="evidence" value="ECO:0007669"/>
    <property type="project" value="InterPro"/>
</dbReference>
<accession>A0AAE0JNI4</accession>
<evidence type="ECO:0000313" key="9">
    <source>
        <dbReference type="Proteomes" id="UP001278500"/>
    </source>
</evidence>
<dbReference type="RefSeq" id="XP_062686219.1">
    <property type="nucleotide sequence ID" value="XM_062827949.1"/>
</dbReference>
<feature type="domain" description="Zn(2)-C6 fungal-type" evidence="7">
    <location>
        <begin position="23"/>
        <end position="53"/>
    </location>
</feature>
<evidence type="ECO:0000256" key="1">
    <source>
        <dbReference type="ARBA" id="ARBA00004123"/>
    </source>
</evidence>
<comment type="caution">
    <text evidence="8">The sequence shown here is derived from an EMBL/GenBank/DDBJ whole genome shotgun (WGS) entry which is preliminary data.</text>
</comment>
<evidence type="ECO:0000256" key="3">
    <source>
        <dbReference type="ARBA" id="ARBA00023015"/>
    </source>
</evidence>
<dbReference type="GeneID" id="87865103"/>
<evidence type="ECO:0000256" key="4">
    <source>
        <dbReference type="ARBA" id="ARBA00023163"/>
    </source>
</evidence>
<dbReference type="InterPro" id="IPR050815">
    <property type="entry name" value="TF_fung"/>
</dbReference>
<gene>
    <name evidence="8" type="ORF">B0H65DRAFT_504840</name>
</gene>
<feature type="region of interest" description="Disordered" evidence="6">
    <location>
        <begin position="443"/>
        <end position="471"/>
    </location>
</feature>
<keyword evidence="3" id="KW-0805">Transcription regulation</keyword>
<dbReference type="SMART" id="SM00066">
    <property type="entry name" value="GAL4"/>
    <property type="match status" value="1"/>
</dbReference>
<feature type="region of interest" description="Disordered" evidence="6">
    <location>
        <begin position="83"/>
        <end position="110"/>
    </location>
</feature>
<feature type="compositionally biased region" description="Low complexity" evidence="6">
    <location>
        <begin position="448"/>
        <end position="459"/>
    </location>
</feature>
<dbReference type="EMBL" id="JAUEPP010000001">
    <property type="protein sequence ID" value="KAK3354841.1"/>
    <property type="molecule type" value="Genomic_DNA"/>
</dbReference>
<dbReference type="Proteomes" id="UP001278500">
    <property type="component" value="Unassembled WGS sequence"/>
</dbReference>
<dbReference type="Gene3D" id="4.10.240.10">
    <property type="entry name" value="Zn(2)-C6 fungal-type DNA-binding domain"/>
    <property type="match status" value="1"/>
</dbReference>
<dbReference type="AlphaFoldDB" id="A0AAE0JNI4"/>
<reference evidence="8" key="2">
    <citation type="submission" date="2023-06" db="EMBL/GenBank/DDBJ databases">
        <authorList>
            <consortium name="Lawrence Berkeley National Laboratory"/>
            <person name="Haridas S."/>
            <person name="Hensen N."/>
            <person name="Bonometti L."/>
            <person name="Westerberg I."/>
            <person name="Brannstrom I.O."/>
            <person name="Guillou S."/>
            <person name="Cros-Aarteil S."/>
            <person name="Calhoun S."/>
            <person name="Kuo A."/>
            <person name="Mondo S."/>
            <person name="Pangilinan J."/>
            <person name="Riley R."/>
            <person name="Labutti K."/>
            <person name="Andreopoulos B."/>
            <person name="Lipzen A."/>
            <person name="Chen C."/>
            <person name="Yanf M."/>
            <person name="Daum C."/>
            <person name="Ng V."/>
            <person name="Clum A."/>
            <person name="Steindorff A."/>
            <person name="Ohm R."/>
            <person name="Martin F."/>
            <person name="Silar P."/>
            <person name="Natvig D."/>
            <person name="Lalanne C."/>
            <person name="Gautier V."/>
            <person name="Ament-Velasquez S.L."/>
            <person name="Kruys A."/>
            <person name="Hutchinson M.I."/>
            <person name="Powell A.J."/>
            <person name="Barry K."/>
            <person name="Miller A.N."/>
            <person name="Grigoriev I.V."/>
            <person name="Debuchy R."/>
            <person name="Gladieux P."/>
            <person name="Thoren M.H."/>
            <person name="Johannesson H."/>
        </authorList>
    </citation>
    <scope>NUCLEOTIDE SEQUENCE</scope>
    <source>
        <strain evidence="8">CBS 560.94</strain>
    </source>
</reference>
<evidence type="ECO:0000256" key="6">
    <source>
        <dbReference type="SAM" id="MobiDB-lite"/>
    </source>
</evidence>
<reference evidence="8" key="1">
    <citation type="journal article" date="2023" name="Mol. Phylogenet. Evol.">
        <title>Genome-scale phylogeny and comparative genomics of the fungal order Sordariales.</title>
        <authorList>
            <person name="Hensen N."/>
            <person name="Bonometti L."/>
            <person name="Westerberg I."/>
            <person name="Brannstrom I.O."/>
            <person name="Guillou S."/>
            <person name="Cros-Aarteil S."/>
            <person name="Calhoun S."/>
            <person name="Haridas S."/>
            <person name="Kuo A."/>
            <person name="Mondo S."/>
            <person name="Pangilinan J."/>
            <person name="Riley R."/>
            <person name="LaButti K."/>
            <person name="Andreopoulos B."/>
            <person name="Lipzen A."/>
            <person name="Chen C."/>
            <person name="Yan M."/>
            <person name="Daum C."/>
            <person name="Ng V."/>
            <person name="Clum A."/>
            <person name="Steindorff A."/>
            <person name="Ohm R.A."/>
            <person name="Martin F."/>
            <person name="Silar P."/>
            <person name="Natvig D.O."/>
            <person name="Lalanne C."/>
            <person name="Gautier V."/>
            <person name="Ament-Velasquez S.L."/>
            <person name="Kruys A."/>
            <person name="Hutchinson M.I."/>
            <person name="Powell A.J."/>
            <person name="Barry K."/>
            <person name="Miller A.N."/>
            <person name="Grigoriev I.V."/>
            <person name="Debuchy R."/>
            <person name="Gladieux P."/>
            <person name="Hiltunen Thoren M."/>
            <person name="Johannesson H."/>
        </authorList>
    </citation>
    <scope>NUCLEOTIDE SEQUENCE</scope>
    <source>
        <strain evidence="8">CBS 560.94</strain>
    </source>
</reference>
<dbReference type="Pfam" id="PF04082">
    <property type="entry name" value="Fungal_trans"/>
    <property type="match status" value="1"/>
</dbReference>
<keyword evidence="4" id="KW-0804">Transcription</keyword>
<dbReference type="GO" id="GO:0003677">
    <property type="term" value="F:DNA binding"/>
    <property type="evidence" value="ECO:0007669"/>
    <property type="project" value="InterPro"/>
</dbReference>
<keyword evidence="5" id="KW-0539">Nucleus</keyword>
<dbReference type="PANTHER" id="PTHR47338:SF20">
    <property type="entry name" value="ZN(II)2CYS6 TRANSCRIPTION FACTOR (EUROFUNG)"/>
    <property type="match status" value="1"/>
</dbReference>
<protein>
    <recommendedName>
        <fullName evidence="7">Zn(2)-C6 fungal-type domain-containing protein</fullName>
    </recommendedName>
</protein>
<dbReference type="GO" id="GO:0008270">
    <property type="term" value="F:zinc ion binding"/>
    <property type="evidence" value="ECO:0007669"/>
    <property type="project" value="InterPro"/>
</dbReference>
<dbReference type="GO" id="GO:0005634">
    <property type="term" value="C:nucleus"/>
    <property type="evidence" value="ECO:0007669"/>
    <property type="project" value="UniProtKB-SubCell"/>
</dbReference>